<dbReference type="PANTHER" id="PTHR34301">
    <property type="entry name" value="DNA-BINDING PROTEIN-RELATED"/>
    <property type="match status" value="1"/>
</dbReference>
<dbReference type="GO" id="GO:0005524">
    <property type="term" value="F:ATP binding"/>
    <property type="evidence" value="ECO:0007669"/>
    <property type="project" value="InterPro"/>
</dbReference>
<evidence type="ECO:0000259" key="1">
    <source>
        <dbReference type="Pfam" id="PF01637"/>
    </source>
</evidence>
<feature type="domain" description="ATPase" evidence="1">
    <location>
        <begin position="19"/>
        <end position="261"/>
    </location>
</feature>
<dbReference type="Gene3D" id="3.40.50.300">
    <property type="entry name" value="P-loop containing nucleotide triphosphate hydrolases"/>
    <property type="match status" value="1"/>
</dbReference>
<comment type="caution">
    <text evidence="2">The sequence shown here is derived from an EMBL/GenBank/DDBJ whole genome shotgun (WGS) entry which is preliminary data.</text>
</comment>
<dbReference type="EMBL" id="NVSR01000001">
    <property type="protein sequence ID" value="PCI30947.1"/>
    <property type="molecule type" value="Genomic_DNA"/>
</dbReference>
<dbReference type="InterPro" id="IPR027417">
    <property type="entry name" value="P-loop_NTPase"/>
</dbReference>
<dbReference type="SUPFAM" id="SSF52540">
    <property type="entry name" value="P-loop containing nucleoside triphosphate hydrolases"/>
    <property type="match status" value="1"/>
</dbReference>
<dbReference type="Pfam" id="PF01637">
    <property type="entry name" value="ATPase_2"/>
    <property type="match status" value="1"/>
</dbReference>
<dbReference type="SUPFAM" id="SSF46785">
    <property type="entry name" value="Winged helix' DNA-binding domain"/>
    <property type="match status" value="1"/>
</dbReference>
<reference evidence="3" key="1">
    <citation type="submission" date="2017-08" db="EMBL/GenBank/DDBJ databases">
        <title>A dynamic microbial community with high functional redundancy inhabits the cold, oxic subseafloor aquifer.</title>
        <authorList>
            <person name="Tully B.J."/>
            <person name="Wheat C.G."/>
            <person name="Glazer B.T."/>
            <person name="Huber J.A."/>
        </authorList>
    </citation>
    <scope>NUCLEOTIDE SEQUENCE [LARGE SCALE GENOMIC DNA]</scope>
</reference>
<evidence type="ECO:0000313" key="3">
    <source>
        <dbReference type="Proteomes" id="UP000218113"/>
    </source>
</evidence>
<dbReference type="InterPro" id="IPR036390">
    <property type="entry name" value="WH_DNA-bd_sf"/>
</dbReference>
<proteinExistence type="predicted"/>
<dbReference type="Proteomes" id="UP000218113">
    <property type="component" value="Unassembled WGS sequence"/>
</dbReference>
<sequence length="378" mass="43861">MRLKNPFRFDKEVAGEFFCGRKENIDDLIDYIFNQVNIIMFSKRRIGKSSLIKEVFANKLDKDILTAHIDIYAISTIKELYQHLKEGIEGCFTKHETGLDKLARIAEELRECFNDAEVKLVVGVKPSIEFNSTQKDYYRAIEDLLYGFYRYLIRNDLQAVIAIDEFQKIISLNESDKVEALLRTLVNKRENCSFIFTGSKRNLLLSLFDKSDRPFFKLGTTYPLDAIEKEAFFSWSKERFERKEIFLDKGAFDFLYNEADGETRFMQMISYELFKQGEKASVITLEIMRKCIKSILAKKKDLGALLDAYTTPQQNALKIIAKTNGNSIYEKEILNEYDVSKGTMQSSVKSLNAKGIIFEADGVIQFEDVEFKLWLKQL</sequence>
<accession>A0A2A4TDB5</accession>
<organism evidence="2 3">
    <name type="scientific">SAR324 cluster bacterium</name>
    <dbReference type="NCBI Taxonomy" id="2024889"/>
    <lineage>
        <taxon>Bacteria</taxon>
        <taxon>Deltaproteobacteria</taxon>
        <taxon>SAR324 cluster</taxon>
    </lineage>
</organism>
<dbReference type="AlphaFoldDB" id="A0A2A4TDB5"/>
<protein>
    <recommendedName>
        <fullName evidence="1">ATPase domain-containing protein</fullName>
    </recommendedName>
</protein>
<dbReference type="InterPro" id="IPR011579">
    <property type="entry name" value="ATPase_dom"/>
</dbReference>
<evidence type="ECO:0000313" key="2">
    <source>
        <dbReference type="EMBL" id="PCI30947.1"/>
    </source>
</evidence>
<gene>
    <name evidence="2" type="ORF">COB67_00390</name>
</gene>
<name>A0A2A4TDB5_9DELT</name>
<dbReference type="PANTHER" id="PTHR34301:SF8">
    <property type="entry name" value="ATPASE DOMAIN-CONTAINING PROTEIN"/>
    <property type="match status" value="1"/>
</dbReference>